<keyword evidence="4" id="KW-0186">Copper</keyword>
<proteinExistence type="inferred from homology"/>
<evidence type="ECO:0000256" key="3">
    <source>
        <dbReference type="ARBA" id="ARBA00023002"/>
    </source>
</evidence>
<gene>
    <name evidence="9" type="ORF">B0T18DRAFT_329276</name>
</gene>
<comment type="similarity">
    <text evidence="1">Belongs to the multicopper oxidase family.</text>
</comment>
<keyword evidence="2" id="KW-0479">Metal-binding</keyword>
<evidence type="ECO:0000313" key="10">
    <source>
        <dbReference type="Proteomes" id="UP001172155"/>
    </source>
</evidence>
<dbReference type="Pfam" id="PF07732">
    <property type="entry name" value="Cu-oxidase_3"/>
    <property type="match status" value="1"/>
</dbReference>
<dbReference type="InterPro" id="IPR001117">
    <property type="entry name" value="Cu-oxidase_2nd"/>
</dbReference>
<feature type="domain" description="Plastocyanin-like" evidence="7">
    <location>
        <begin position="451"/>
        <end position="589"/>
    </location>
</feature>
<dbReference type="InterPro" id="IPR017762">
    <property type="entry name" value="Multicopper_oxidase_fun"/>
</dbReference>
<dbReference type="PANTHER" id="PTHR11709">
    <property type="entry name" value="MULTI-COPPER OXIDASE"/>
    <property type="match status" value="1"/>
</dbReference>
<accession>A0AA40K229</accession>
<dbReference type="InterPro" id="IPR033138">
    <property type="entry name" value="Cu_oxidase_CS"/>
</dbReference>
<dbReference type="NCBIfam" id="TIGR03390">
    <property type="entry name" value="ascorbOXfungal"/>
    <property type="match status" value="1"/>
</dbReference>
<dbReference type="InterPro" id="IPR011706">
    <property type="entry name" value="Cu-oxidase_C"/>
</dbReference>
<keyword evidence="3" id="KW-0560">Oxidoreductase</keyword>
<dbReference type="GO" id="GO:0005507">
    <property type="term" value="F:copper ion binding"/>
    <property type="evidence" value="ECO:0007669"/>
    <property type="project" value="InterPro"/>
</dbReference>
<name>A0AA40K229_9PEZI</name>
<dbReference type="SUPFAM" id="SSF49503">
    <property type="entry name" value="Cupredoxins"/>
    <property type="match status" value="3"/>
</dbReference>
<feature type="chain" id="PRO_5041313850" evidence="5">
    <location>
        <begin position="21"/>
        <end position="636"/>
    </location>
</feature>
<reference evidence="9" key="1">
    <citation type="submission" date="2023-06" db="EMBL/GenBank/DDBJ databases">
        <title>Genome-scale phylogeny and comparative genomics of the fungal order Sordariales.</title>
        <authorList>
            <consortium name="Lawrence Berkeley National Laboratory"/>
            <person name="Hensen N."/>
            <person name="Bonometti L."/>
            <person name="Westerberg I."/>
            <person name="Brannstrom I.O."/>
            <person name="Guillou S."/>
            <person name="Cros-Aarteil S."/>
            <person name="Calhoun S."/>
            <person name="Haridas S."/>
            <person name="Kuo A."/>
            <person name="Mondo S."/>
            <person name="Pangilinan J."/>
            <person name="Riley R."/>
            <person name="LaButti K."/>
            <person name="Andreopoulos B."/>
            <person name="Lipzen A."/>
            <person name="Chen C."/>
            <person name="Yanf M."/>
            <person name="Daum C."/>
            <person name="Ng V."/>
            <person name="Clum A."/>
            <person name="Steindorff A."/>
            <person name="Ohm R."/>
            <person name="Martin F."/>
            <person name="Silar P."/>
            <person name="Natvig D."/>
            <person name="Lalanne C."/>
            <person name="Gautier V."/>
            <person name="Ament-velasquez S.L."/>
            <person name="Kruys A."/>
            <person name="Hutchinson M.I."/>
            <person name="Powell A.J."/>
            <person name="Barry K."/>
            <person name="Miller A.N."/>
            <person name="Grigoriev I.V."/>
            <person name="Debuchy R."/>
            <person name="Gladieux P."/>
            <person name="Thoren M.H."/>
            <person name="Johannesson H."/>
        </authorList>
    </citation>
    <scope>NUCLEOTIDE SEQUENCE</scope>
    <source>
        <strain evidence="9">SMH3187-1</strain>
    </source>
</reference>
<dbReference type="PROSITE" id="PS00079">
    <property type="entry name" value="MULTICOPPER_OXIDASE1"/>
    <property type="match status" value="1"/>
</dbReference>
<evidence type="ECO:0000259" key="7">
    <source>
        <dbReference type="Pfam" id="PF07731"/>
    </source>
</evidence>
<organism evidence="9 10">
    <name type="scientific">Schizothecium vesticola</name>
    <dbReference type="NCBI Taxonomy" id="314040"/>
    <lineage>
        <taxon>Eukaryota</taxon>
        <taxon>Fungi</taxon>
        <taxon>Dikarya</taxon>
        <taxon>Ascomycota</taxon>
        <taxon>Pezizomycotina</taxon>
        <taxon>Sordariomycetes</taxon>
        <taxon>Sordariomycetidae</taxon>
        <taxon>Sordariales</taxon>
        <taxon>Schizotheciaceae</taxon>
        <taxon>Schizothecium</taxon>
    </lineage>
</organism>
<keyword evidence="5" id="KW-0732">Signal</keyword>
<comment type="caution">
    <text evidence="9">The sequence shown here is derived from an EMBL/GenBank/DDBJ whole genome shotgun (WGS) entry which is preliminary data.</text>
</comment>
<dbReference type="AlphaFoldDB" id="A0AA40K229"/>
<evidence type="ECO:0000259" key="8">
    <source>
        <dbReference type="Pfam" id="PF07732"/>
    </source>
</evidence>
<evidence type="ECO:0000259" key="6">
    <source>
        <dbReference type="Pfam" id="PF00394"/>
    </source>
</evidence>
<feature type="signal peptide" evidence="5">
    <location>
        <begin position="1"/>
        <end position="20"/>
    </location>
</feature>
<feature type="domain" description="Plastocyanin-like" evidence="6">
    <location>
        <begin position="163"/>
        <end position="322"/>
    </location>
</feature>
<dbReference type="PANTHER" id="PTHR11709:SF394">
    <property type="entry name" value="FI03373P-RELATED"/>
    <property type="match status" value="1"/>
</dbReference>
<sequence>MWKLALFFLAACRLPSAAFGKVAVHDASFIPDHVLQVTYDTINAGCESRTSVLINGSLPGPPIHITPGSQTWIRVYNRMPGQNLTMHWHGLTQRMAPFADGSPQASQWPIPPGHFFDYEILTHCGDSGTYYYHSHVGPQALTASGPLIVDDSPASPTYHYDEERILHFQDHFSLSDGDIMSSIMDSKHRWTGGTNGILLNGKGVAAGKTASAGPPRSKGGKTRKLVDRLRPRGSVLPQTHNDATDDGAGCGLPVIDVEPGKAYRFRFIGATGLSLLTLGIEGHDNLTIVQVDGSEYNVPVTTDHLQIGSGQRFDVIFTAKTAEDLAADGSKATYFVQFETRGQHNPYVGYAVLRYCPDSAVPALPNEPVLNLPEEVNDWMEYTFTPLFPGRSKAPTTAEVTRRVIIDCDLVQDPKTGRVVWEMAKQAWTETTFQTPPLVDIYLRGQAVIPNYEAALRNYGWDPATGSFPAKVGEVLEIVLQNRGAGVGRSGVLDSHPFHSHGKHYFDVGSGPGKYDAAVNNAKLERLGYKPISRDTTMLYRYHDAVAPGEPDGWRAWRVRVGNPGVWMLHCHLLAHMMMGMQSVWVVGDAADIIKMPPSVSANYFTYSGNVMGNDTNPPEVYEFYSSEAGGIERGC</sequence>
<dbReference type="Pfam" id="PF07731">
    <property type="entry name" value="Cu-oxidase_2"/>
    <property type="match status" value="1"/>
</dbReference>
<dbReference type="InterPro" id="IPR002355">
    <property type="entry name" value="Cu_oxidase_Cu_BS"/>
</dbReference>
<dbReference type="Pfam" id="PF00394">
    <property type="entry name" value="Cu-oxidase"/>
    <property type="match status" value="1"/>
</dbReference>
<keyword evidence="10" id="KW-1185">Reference proteome</keyword>
<evidence type="ECO:0000256" key="2">
    <source>
        <dbReference type="ARBA" id="ARBA00022723"/>
    </source>
</evidence>
<dbReference type="InterPro" id="IPR008972">
    <property type="entry name" value="Cupredoxin"/>
</dbReference>
<dbReference type="EMBL" id="JAUKUD010000005">
    <property type="protein sequence ID" value="KAK0743026.1"/>
    <property type="molecule type" value="Genomic_DNA"/>
</dbReference>
<dbReference type="InterPro" id="IPR045087">
    <property type="entry name" value="Cu-oxidase_fam"/>
</dbReference>
<evidence type="ECO:0000256" key="4">
    <source>
        <dbReference type="ARBA" id="ARBA00023008"/>
    </source>
</evidence>
<evidence type="ECO:0000256" key="1">
    <source>
        <dbReference type="ARBA" id="ARBA00010609"/>
    </source>
</evidence>
<dbReference type="Gene3D" id="2.60.40.420">
    <property type="entry name" value="Cupredoxins - blue copper proteins"/>
    <property type="match status" value="3"/>
</dbReference>
<evidence type="ECO:0000256" key="5">
    <source>
        <dbReference type="SAM" id="SignalP"/>
    </source>
</evidence>
<evidence type="ECO:0000313" key="9">
    <source>
        <dbReference type="EMBL" id="KAK0743026.1"/>
    </source>
</evidence>
<dbReference type="Proteomes" id="UP001172155">
    <property type="component" value="Unassembled WGS sequence"/>
</dbReference>
<dbReference type="GO" id="GO:0016491">
    <property type="term" value="F:oxidoreductase activity"/>
    <property type="evidence" value="ECO:0007669"/>
    <property type="project" value="UniProtKB-KW"/>
</dbReference>
<dbReference type="PROSITE" id="PS00080">
    <property type="entry name" value="MULTICOPPER_OXIDASE2"/>
    <property type="match status" value="1"/>
</dbReference>
<dbReference type="InterPro" id="IPR011707">
    <property type="entry name" value="Cu-oxidase-like_N"/>
</dbReference>
<feature type="domain" description="Plastocyanin-like" evidence="8">
    <location>
        <begin position="37"/>
        <end position="152"/>
    </location>
</feature>
<protein>
    <submittedName>
        <fullName evidence="9">Laccase-like protein</fullName>
    </submittedName>
</protein>